<reference evidence="2" key="1">
    <citation type="journal article" date="2019" name="Int. J. Syst. Evol. Microbiol.">
        <title>The Global Catalogue of Microorganisms (GCM) 10K type strain sequencing project: providing services to taxonomists for standard genome sequencing and annotation.</title>
        <authorList>
            <consortium name="The Broad Institute Genomics Platform"/>
            <consortium name="The Broad Institute Genome Sequencing Center for Infectious Disease"/>
            <person name="Wu L."/>
            <person name="Ma J."/>
        </authorList>
    </citation>
    <scope>NUCLEOTIDE SEQUENCE [LARGE SCALE GENOMIC DNA]</scope>
    <source>
        <strain evidence="2">JCM 17805</strain>
    </source>
</reference>
<keyword evidence="2" id="KW-1185">Reference proteome</keyword>
<dbReference type="RefSeq" id="WP_345194259.1">
    <property type="nucleotide sequence ID" value="NZ_BAABFL010000081.1"/>
</dbReference>
<comment type="caution">
    <text evidence="1">The sequence shown here is derived from an EMBL/GenBank/DDBJ whole genome shotgun (WGS) entry which is preliminary data.</text>
</comment>
<evidence type="ECO:0008006" key="3">
    <source>
        <dbReference type="Google" id="ProtNLM"/>
    </source>
</evidence>
<protein>
    <recommendedName>
        <fullName evidence="3">Excisionase</fullName>
    </recommendedName>
</protein>
<dbReference type="EMBL" id="BAABFL010000081">
    <property type="protein sequence ID" value="GAA4648593.1"/>
    <property type="molecule type" value="Genomic_DNA"/>
</dbReference>
<evidence type="ECO:0000313" key="2">
    <source>
        <dbReference type="Proteomes" id="UP001500604"/>
    </source>
</evidence>
<gene>
    <name evidence="1" type="ORF">GCM10023116_08620</name>
</gene>
<organism evidence="1 2">
    <name type="scientific">Kistimonas scapharcae</name>
    <dbReference type="NCBI Taxonomy" id="1036133"/>
    <lineage>
        <taxon>Bacteria</taxon>
        <taxon>Pseudomonadati</taxon>
        <taxon>Pseudomonadota</taxon>
        <taxon>Gammaproteobacteria</taxon>
        <taxon>Oceanospirillales</taxon>
        <taxon>Endozoicomonadaceae</taxon>
        <taxon>Kistimonas</taxon>
    </lineage>
</organism>
<accession>A0ABP8UZH1</accession>
<dbReference type="Proteomes" id="UP001500604">
    <property type="component" value="Unassembled WGS sequence"/>
</dbReference>
<proteinExistence type="predicted"/>
<name>A0ABP8UZH1_9GAMM</name>
<sequence>MAEQERFILWVRLNRVAELTGHSEKSLQGKIHRGQLTEGLHYIRAPDGHLLMDLDAFSQWLAS</sequence>
<evidence type="ECO:0000313" key="1">
    <source>
        <dbReference type="EMBL" id="GAA4648593.1"/>
    </source>
</evidence>